<keyword evidence="2" id="KW-0812">Transmembrane</keyword>
<evidence type="ECO:0008006" key="5">
    <source>
        <dbReference type="Google" id="ProtNLM"/>
    </source>
</evidence>
<keyword evidence="4" id="KW-1185">Reference proteome</keyword>
<name>A0A2R8BQI2_9RHOB</name>
<keyword evidence="2" id="KW-0472">Membrane</keyword>
<sequence length="205" mass="21537">MGVFQHLTDAFRAPKVRRMTQMPGLIVIGSGGPSGAMARVIEGGCLVGATAMVSGAGLIAVMLSGGGRALDPGMILSVGLCSFAGAAVLARIGYLGMRRETVIDSLDRELRQHRVTARGRVSVIRRIPMDGIESVFIKRGAEGVAAHLMARLPNGTCVEIGTAPPVVLERVHAQIVAAISHIPSPQVMPRRPNRAAHRNRDVVGA</sequence>
<gene>
    <name evidence="3" type="ORF">PAA8504_00236</name>
</gene>
<dbReference type="Proteomes" id="UP000244912">
    <property type="component" value="Unassembled WGS sequence"/>
</dbReference>
<evidence type="ECO:0000256" key="1">
    <source>
        <dbReference type="SAM" id="MobiDB-lite"/>
    </source>
</evidence>
<reference evidence="3 4" key="1">
    <citation type="submission" date="2018-03" db="EMBL/GenBank/DDBJ databases">
        <authorList>
            <person name="Keele B.F."/>
        </authorList>
    </citation>
    <scope>NUCLEOTIDE SEQUENCE [LARGE SCALE GENOMIC DNA]</scope>
    <source>
        <strain evidence="3 4">CECT 8504</strain>
    </source>
</reference>
<organism evidence="3 4">
    <name type="scientific">Palleronia abyssalis</name>
    <dbReference type="NCBI Taxonomy" id="1501240"/>
    <lineage>
        <taxon>Bacteria</taxon>
        <taxon>Pseudomonadati</taxon>
        <taxon>Pseudomonadota</taxon>
        <taxon>Alphaproteobacteria</taxon>
        <taxon>Rhodobacterales</taxon>
        <taxon>Roseobacteraceae</taxon>
        <taxon>Palleronia</taxon>
    </lineage>
</organism>
<keyword evidence="2" id="KW-1133">Transmembrane helix</keyword>
<dbReference type="RefSeq" id="WP_108892337.1">
    <property type="nucleotide sequence ID" value="NZ_ONZF01000001.1"/>
</dbReference>
<dbReference type="AlphaFoldDB" id="A0A2R8BQI2"/>
<proteinExistence type="predicted"/>
<feature type="transmembrane region" description="Helical" evidence="2">
    <location>
        <begin position="75"/>
        <end position="94"/>
    </location>
</feature>
<feature type="transmembrane region" description="Helical" evidence="2">
    <location>
        <begin position="44"/>
        <end position="63"/>
    </location>
</feature>
<protein>
    <recommendedName>
        <fullName evidence="5">DUF304 domain-containing protein</fullName>
    </recommendedName>
</protein>
<evidence type="ECO:0000256" key="2">
    <source>
        <dbReference type="SAM" id="Phobius"/>
    </source>
</evidence>
<dbReference type="OrthoDB" id="10011419at2"/>
<accession>A0A2R8BQI2</accession>
<dbReference type="EMBL" id="ONZF01000001">
    <property type="protein sequence ID" value="SPJ22443.1"/>
    <property type="molecule type" value="Genomic_DNA"/>
</dbReference>
<evidence type="ECO:0000313" key="3">
    <source>
        <dbReference type="EMBL" id="SPJ22443.1"/>
    </source>
</evidence>
<evidence type="ECO:0000313" key="4">
    <source>
        <dbReference type="Proteomes" id="UP000244912"/>
    </source>
</evidence>
<feature type="region of interest" description="Disordered" evidence="1">
    <location>
        <begin position="186"/>
        <end position="205"/>
    </location>
</feature>